<evidence type="ECO:0000313" key="1">
    <source>
        <dbReference type="EMBL" id="QGQ94236.1"/>
    </source>
</evidence>
<gene>
    <name evidence="1" type="ORF">EHS13_04600</name>
</gene>
<keyword evidence="2" id="KW-1185">Reference proteome</keyword>
<evidence type="ECO:0000313" key="2">
    <source>
        <dbReference type="Proteomes" id="UP000426246"/>
    </source>
</evidence>
<dbReference type="AlphaFoldDB" id="A0A6B8RFU4"/>
<dbReference type="Proteomes" id="UP000426246">
    <property type="component" value="Chromosome"/>
</dbReference>
<proteinExistence type="predicted"/>
<organism evidence="1 2">
    <name type="scientific">Paenibacillus psychroresistens</name>
    <dbReference type="NCBI Taxonomy" id="1778678"/>
    <lineage>
        <taxon>Bacteria</taxon>
        <taxon>Bacillati</taxon>
        <taxon>Bacillota</taxon>
        <taxon>Bacilli</taxon>
        <taxon>Bacillales</taxon>
        <taxon>Paenibacillaceae</taxon>
        <taxon>Paenibacillus</taxon>
    </lineage>
</organism>
<dbReference type="EMBL" id="CP034235">
    <property type="protein sequence ID" value="QGQ94236.1"/>
    <property type="molecule type" value="Genomic_DNA"/>
</dbReference>
<name>A0A6B8RFU4_9BACL</name>
<accession>A0A6B8RFU4</accession>
<protein>
    <submittedName>
        <fullName evidence="1">Uncharacterized protein</fullName>
    </submittedName>
</protein>
<dbReference type="KEGG" id="ppsc:EHS13_04600"/>
<sequence length="65" mass="6926">MLKCVPLILQILSQGVAVGVFYTKSQAINADNCRIQQNGIQSIPEVACGGIDRHTAIDIVECVLG</sequence>
<reference evidence="2" key="1">
    <citation type="submission" date="2018-11" db="EMBL/GenBank/DDBJ databases">
        <title>Complete genome sequence of Paenibacillus sp. ML311-T8.</title>
        <authorList>
            <person name="Nam Y.-D."/>
            <person name="Kang J."/>
            <person name="Chung W.-H."/>
            <person name="Park Y.S."/>
        </authorList>
    </citation>
    <scope>NUCLEOTIDE SEQUENCE [LARGE SCALE GENOMIC DNA]</scope>
    <source>
        <strain evidence="2">ML311-T8</strain>
    </source>
</reference>